<organism evidence="1">
    <name type="scientific">Rhizophora mucronata</name>
    <name type="common">Asiatic mangrove</name>
    <dbReference type="NCBI Taxonomy" id="61149"/>
    <lineage>
        <taxon>Eukaryota</taxon>
        <taxon>Viridiplantae</taxon>
        <taxon>Streptophyta</taxon>
        <taxon>Embryophyta</taxon>
        <taxon>Tracheophyta</taxon>
        <taxon>Spermatophyta</taxon>
        <taxon>Magnoliopsida</taxon>
        <taxon>eudicotyledons</taxon>
        <taxon>Gunneridae</taxon>
        <taxon>Pentapetalae</taxon>
        <taxon>rosids</taxon>
        <taxon>fabids</taxon>
        <taxon>Malpighiales</taxon>
        <taxon>Rhizophoraceae</taxon>
        <taxon>Rhizophora</taxon>
    </lineage>
</organism>
<accession>A0A2P2PX92</accession>
<reference evidence="1" key="1">
    <citation type="submission" date="2018-02" db="EMBL/GenBank/DDBJ databases">
        <title>Rhizophora mucronata_Transcriptome.</title>
        <authorList>
            <person name="Meera S.P."/>
            <person name="Sreeshan A."/>
            <person name="Augustine A."/>
        </authorList>
    </citation>
    <scope>NUCLEOTIDE SEQUENCE</scope>
    <source>
        <tissue evidence="1">Leaf</tissue>
    </source>
</reference>
<name>A0A2P2PX92_RHIMU</name>
<dbReference type="AlphaFoldDB" id="A0A2P2PX92"/>
<sequence>MRFWQLPLSFNNLPFCHN</sequence>
<evidence type="ECO:0000313" key="1">
    <source>
        <dbReference type="EMBL" id="MBX59315.1"/>
    </source>
</evidence>
<dbReference type="EMBL" id="GGEC01078831">
    <property type="protein sequence ID" value="MBX59315.1"/>
    <property type="molecule type" value="Transcribed_RNA"/>
</dbReference>
<proteinExistence type="predicted"/>
<protein>
    <submittedName>
        <fullName evidence="1">Uncharacterized protein</fullName>
    </submittedName>
</protein>